<feature type="transmembrane region" description="Helical" evidence="3">
    <location>
        <begin position="89"/>
        <end position="108"/>
    </location>
</feature>
<comment type="catalytic activity">
    <reaction evidence="2">
        <text>2 GTP = 3',3'-c-di-GMP + 2 diphosphate</text>
        <dbReference type="Rhea" id="RHEA:24898"/>
        <dbReference type="ChEBI" id="CHEBI:33019"/>
        <dbReference type="ChEBI" id="CHEBI:37565"/>
        <dbReference type="ChEBI" id="CHEBI:58805"/>
        <dbReference type="EC" id="2.7.7.65"/>
    </reaction>
</comment>
<dbReference type="PANTHER" id="PTHR45138:SF9">
    <property type="entry name" value="DIGUANYLATE CYCLASE DGCM-RELATED"/>
    <property type="match status" value="1"/>
</dbReference>
<dbReference type="Proteomes" id="UP000574769">
    <property type="component" value="Unassembled WGS sequence"/>
</dbReference>
<evidence type="ECO:0000256" key="2">
    <source>
        <dbReference type="ARBA" id="ARBA00034247"/>
    </source>
</evidence>
<dbReference type="GO" id="GO:0052621">
    <property type="term" value="F:diguanylate cyclase activity"/>
    <property type="evidence" value="ECO:0007669"/>
    <property type="project" value="UniProtKB-EC"/>
</dbReference>
<dbReference type="AlphaFoldDB" id="A0A7W7EYX8"/>
<dbReference type="EC" id="2.7.7.65" evidence="1"/>
<evidence type="ECO:0000259" key="4">
    <source>
        <dbReference type="PROSITE" id="PS50887"/>
    </source>
</evidence>
<feature type="transmembrane region" description="Helical" evidence="3">
    <location>
        <begin position="151"/>
        <end position="168"/>
    </location>
</feature>
<keyword evidence="6" id="KW-1185">Reference proteome</keyword>
<evidence type="ECO:0000313" key="6">
    <source>
        <dbReference type="Proteomes" id="UP000574769"/>
    </source>
</evidence>
<feature type="transmembrane region" description="Helical" evidence="3">
    <location>
        <begin position="120"/>
        <end position="139"/>
    </location>
</feature>
<organism evidence="5 6">
    <name type="scientific">Sphingomonas abaci</name>
    <dbReference type="NCBI Taxonomy" id="237611"/>
    <lineage>
        <taxon>Bacteria</taxon>
        <taxon>Pseudomonadati</taxon>
        <taxon>Pseudomonadota</taxon>
        <taxon>Alphaproteobacteria</taxon>
        <taxon>Sphingomonadales</taxon>
        <taxon>Sphingomonadaceae</taxon>
        <taxon>Sphingomonas</taxon>
    </lineage>
</organism>
<feature type="transmembrane region" description="Helical" evidence="3">
    <location>
        <begin position="196"/>
        <end position="216"/>
    </location>
</feature>
<dbReference type="InterPro" id="IPR029787">
    <property type="entry name" value="Nucleotide_cyclase"/>
</dbReference>
<reference evidence="5 6" key="1">
    <citation type="submission" date="2020-08" db="EMBL/GenBank/DDBJ databases">
        <title>Genomic Encyclopedia of Type Strains, Phase IV (KMG-IV): sequencing the most valuable type-strain genomes for metagenomic binning, comparative biology and taxonomic classification.</title>
        <authorList>
            <person name="Goeker M."/>
        </authorList>
    </citation>
    <scope>NUCLEOTIDE SEQUENCE [LARGE SCALE GENOMIC DNA]</scope>
    <source>
        <strain evidence="5 6">DSM 15867</strain>
    </source>
</reference>
<dbReference type="CDD" id="cd01949">
    <property type="entry name" value="GGDEF"/>
    <property type="match status" value="1"/>
</dbReference>
<sequence>MPLTLHPPVVDPPVITEALRQIEAEGLWEEVNGRCTGVIRRAPLSPALARIVRLVTWSENRRIALGWFRNVTIILWLTMPFDYIVAPRALPAIVLGHGLLTTIAYLLARRAWQEIGHERWQGLTACLFTAIVMLAAVVTGSQLGGQDFERLMNIAFFGLAVGLVLLPLSLRWTAWTAVVLNAAFLASQYLNPAVTTASGLLYTLYFGFLSMAMLYTRMHMIRRQVRATLSRLSETRYRHMLVQAYDRLRWMATTDSLTGLRNRPAMSDAFTRLVREMPADAPLSVAMIDIDDFKRLNDSLGHAAGDQALQAMGTLLQDLAVAHGAICGRIGGEEFLVLLPGTAQAAARERITTLMQALAARAIPNPGSRIATHVTLSAGIVSTSEAGGHGLETLMRAADQALYAAKRAGRNRIMSADLPPFAIMV</sequence>
<dbReference type="NCBIfam" id="TIGR00254">
    <property type="entry name" value="GGDEF"/>
    <property type="match status" value="1"/>
</dbReference>
<dbReference type="EMBL" id="JACHNY010000001">
    <property type="protein sequence ID" value="MBB4616820.1"/>
    <property type="molecule type" value="Genomic_DNA"/>
</dbReference>
<dbReference type="SMART" id="SM00267">
    <property type="entry name" value="GGDEF"/>
    <property type="match status" value="1"/>
</dbReference>
<evidence type="ECO:0000313" key="5">
    <source>
        <dbReference type="EMBL" id="MBB4616820.1"/>
    </source>
</evidence>
<name>A0A7W7EYX8_9SPHN</name>
<feature type="domain" description="GGDEF" evidence="4">
    <location>
        <begin position="281"/>
        <end position="418"/>
    </location>
</feature>
<keyword evidence="3" id="KW-0812">Transmembrane</keyword>
<dbReference type="GO" id="GO:0043709">
    <property type="term" value="P:cell adhesion involved in single-species biofilm formation"/>
    <property type="evidence" value="ECO:0007669"/>
    <property type="project" value="TreeGrafter"/>
</dbReference>
<protein>
    <recommendedName>
        <fullName evidence="1">diguanylate cyclase</fullName>
        <ecNumber evidence="1">2.7.7.65</ecNumber>
    </recommendedName>
</protein>
<dbReference type="Gene3D" id="3.30.70.270">
    <property type="match status" value="1"/>
</dbReference>
<dbReference type="PROSITE" id="PS50887">
    <property type="entry name" value="GGDEF"/>
    <property type="match status" value="1"/>
</dbReference>
<dbReference type="RefSeq" id="WP_184111918.1">
    <property type="nucleotide sequence ID" value="NZ_JACHNY010000001.1"/>
</dbReference>
<comment type="caution">
    <text evidence="5">The sequence shown here is derived from an EMBL/GenBank/DDBJ whole genome shotgun (WGS) entry which is preliminary data.</text>
</comment>
<dbReference type="InterPro" id="IPR043128">
    <property type="entry name" value="Rev_trsase/Diguanyl_cyclase"/>
</dbReference>
<dbReference type="FunFam" id="3.30.70.270:FF:000001">
    <property type="entry name" value="Diguanylate cyclase domain protein"/>
    <property type="match status" value="1"/>
</dbReference>
<dbReference type="InterPro" id="IPR050469">
    <property type="entry name" value="Diguanylate_Cyclase"/>
</dbReference>
<evidence type="ECO:0000256" key="3">
    <source>
        <dbReference type="SAM" id="Phobius"/>
    </source>
</evidence>
<gene>
    <name evidence="5" type="ORF">GGQ96_000926</name>
</gene>
<dbReference type="GO" id="GO:1902201">
    <property type="term" value="P:negative regulation of bacterial-type flagellum-dependent cell motility"/>
    <property type="evidence" value="ECO:0007669"/>
    <property type="project" value="TreeGrafter"/>
</dbReference>
<keyword evidence="3" id="KW-1133">Transmembrane helix</keyword>
<dbReference type="Pfam" id="PF00990">
    <property type="entry name" value="GGDEF"/>
    <property type="match status" value="1"/>
</dbReference>
<dbReference type="PANTHER" id="PTHR45138">
    <property type="entry name" value="REGULATORY COMPONENTS OF SENSORY TRANSDUCTION SYSTEM"/>
    <property type="match status" value="1"/>
</dbReference>
<dbReference type="SUPFAM" id="SSF55073">
    <property type="entry name" value="Nucleotide cyclase"/>
    <property type="match status" value="1"/>
</dbReference>
<accession>A0A7W7EYX8</accession>
<proteinExistence type="predicted"/>
<dbReference type="InterPro" id="IPR000160">
    <property type="entry name" value="GGDEF_dom"/>
</dbReference>
<dbReference type="GO" id="GO:0005886">
    <property type="term" value="C:plasma membrane"/>
    <property type="evidence" value="ECO:0007669"/>
    <property type="project" value="TreeGrafter"/>
</dbReference>
<evidence type="ECO:0000256" key="1">
    <source>
        <dbReference type="ARBA" id="ARBA00012528"/>
    </source>
</evidence>
<keyword evidence="3" id="KW-0472">Membrane</keyword>